<sequence>MRKLRALNIIAFLGASLLSVSCSAETACEKEVFVCYTKEPTPLAVKLCEDYKGYYLEQFIVGDEQIDLSQQPIQFLKTSYHRSMVDEHSVAFQVQGTSITVSDYHSEELGEITDELSVTLIKNDKKQYFECGGESLSLLPSLDNSSS</sequence>
<accession>R9PPU3</accession>
<comment type="caution">
    <text evidence="2">The sequence shown here is derived from an EMBL/GenBank/DDBJ whole genome shotgun (WGS) entry which is preliminary data.</text>
</comment>
<organism evidence="2 3">
    <name type="scientific">Agarivorans albus MKT 106</name>
    <dbReference type="NCBI Taxonomy" id="1331007"/>
    <lineage>
        <taxon>Bacteria</taxon>
        <taxon>Pseudomonadati</taxon>
        <taxon>Pseudomonadota</taxon>
        <taxon>Gammaproteobacteria</taxon>
        <taxon>Alteromonadales</taxon>
        <taxon>Alteromonadaceae</taxon>
        <taxon>Agarivorans</taxon>
    </lineage>
</organism>
<keyword evidence="3" id="KW-1185">Reference proteome</keyword>
<gene>
    <name evidence="2" type="ORF">AALB_0236</name>
</gene>
<dbReference type="EMBL" id="BARX01000001">
    <property type="protein sequence ID" value="GAD00156.1"/>
    <property type="molecule type" value="Genomic_DNA"/>
</dbReference>
<dbReference type="STRING" id="1331007.AALB_0236"/>
<dbReference type="OrthoDB" id="6313352at2"/>
<feature type="chain" id="PRO_5004488244" description="Lipoprotein" evidence="1">
    <location>
        <begin position="25"/>
        <end position="147"/>
    </location>
</feature>
<dbReference type="Proteomes" id="UP000014461">
    <property type="component" value="Unassembled WGS sequence"/>
</dbReference>
<protein>
    <recommendedName>
        <fullName evidence="4">Lipoprotein</fullName>
    </recommendedName>
</protein>
<evidence type="ECO:0000313" key="2">
    <source>
        <dbReference type="EMBL" id="GAD00156.1"/>
    </source>
</evidence>
<proteinExistence type="predicted"/>
<feature type="signal peptide" evidence="1">
    <location>
        <begin position="1"/>
        <end position="24"/>
    </location>
</feature>
<evidence type="ECO:0008006" key="4">
    <source>
        <dbReference type="Google" id="ProtNLM"/>
    </source>
</evidence>
<evidence type="ECO:0000256" key="1">
    <source>
        <dbReference type="SAM" id="SignalP"/>
    </source>
</evidence>
<name>R9PPU3_AGAAL</name>
<keyword evidence="1" id="KW-0732">Signal</keyword>
<dbReference type="AlphaFoldDB" id="R9PPU3"/>
<evidence type="ECO:0000313" key="3">
    <source>
        <dbReference type="Proteomes" id="UP000014461"/>
    </source>
</evidence>
<reference evidence="2" key="1">
    <citation type="journal article" date="2013" name="Genome Announc.">
        <title>Draft Genome Sequence of Agarivorans albus Strain MKT 106T, an Agarolytic Marine Bacterium.</title>
        <authorList>
            <person name="Yasuike M."/>
            <person name="Nakamura Y."/>
            <person name="Kai W."/>
            <person name="Fujiwara A."/>
            <person name="Fukui Y."/>
            <person name="Satomi M."/>
            <person name="Sano M."/>
        </authorList>
    </citation>
    <scope>NUCLEOTIDE SEQUENCE [LARGE SCALE GENOMIC DNA]</scope>
</reference>
<dbReference type="RefSeq" id="WP_016399924.1">
    <property type="nucleotide sequence ID" value="NZ_BARX01000001.1"/>
</dbReference>
<dbReference type="PROSITE" id="PS51257">
    <property type="entry name" value="PROKAR_LIPOPROTEIN"/>
    <property type="match status" value="1"/>
</dbReference>